<reference evidence="2 3" key="1">
    <citation type="submission" date="2016-05" db="EMBL/GenBank/DDBJ databases">
        <authorList>
            <person name="Gu J."/>
        </authorList>
    </citation>
    <scope>NUCLEOTIDE SEQUENCE [LARGE SCALE GENOMIC DNA]</scope>
    <source>
        <strain evidence="2 3">ACCC40021</strain>
    </source>
</reference>
<dbReference type="Proteomes" id="UP000187191">
    <property type="component" value="Chromosome"/>
</dbReference>
<keyword evidence="3" id="KW-1185">Reference proteome</keyword>
<sequence length="79" mass="8034">MGRGKTGDPSGRRRLTHPEDQALGEVVTVAVIGVIGGCIVIAVLSTLCLIGIGWRPKCPCCALPGPGGGSCGAYSGWKR</sequence>
<keyword evidence="1" id="KW-0812">Transmembrane</keyword>
<dbReference type="EMBL" id="CP015588">
    <property type="protein sequence ID" value="APY84857.1"/>
    <property type="molecule type" value="Genomic_DNA"/>
</dbReference>
<keyword evidence="1" id="KW-1133">Transmembrane helix</keyword>
<keyword evidence="1" id="KW-0472">Membrane</keyword>
<protein>
    <submittedName>
        <fullName evidence="2">Uncharacterized protein</fullName>
    </submittedName>
</protein>
<accession>A0ABM6GLZ1</accession>
<evidence type="ECO:0000313" key="2">
    <source>
        <dbReference type="EMBL" id="APY84857.1"/>
    </source>
</evidence>
<proteinExistence type="predicted"/>
<dbReference type="RefSeq" id="WP_076682571.1">
    <property type="nucleotide sequence ID" value="NZ_CP015588.1"/>
</dbReference>
<evidence type="ECO:0000313" key="3">
    <source>
        <dbReference type="Proteomes" id="UP000187191"/>
    </source>
</evidence>
<evidence type="ECO:0000256" key="1">
    <source>
        <dbReference type="SAM" id="Phobius"/>
    </source>
</evidence>
<gene>
    <name evidence="2" type="ORF">A7J05_03000</name>
</gene>
<feature type="transmembrane region" description="Helical" evidence="1">
    <location>
        <begin position="21"/>
        <end position="54"/>
    </location>
</feature>
<name>A0ABM6GLZ1_9ACTN</name>
<organism evidence="2 3">
    <name type="scientific">Streptomyces alfalfae</name>
    <dbReference type="NCBI Taxonomy" id="1642299"/>
    <lineage>
        <taxon>Bacteria</taxon>
        <taxon>Bacillati</taxon>
        <taxon>Actinomycetota</taxon>
        <taxon>Actinomycetes</taxon>
        <taxon>Kitasatosporales</taxon>
        <taxon>Streptomycetaceae</taxon>
        <taxon>Streptomyces</taxon>
    </lineage>
</organism>